<dbReference type="GO" id="GO:0005886">
    <property type="term" value="C:plasma membrane"/>
    <property type="evidence" value="ECO:0007669"/>
    <property type="project" value="UniProtKB-SubCell"/>
</dbReference>
<feature type="transmembrane region" description="Helical" evidence="6">
    <location>
        <begin position="711"/>
        <end position="731"/>
    </location>
</feature>
<evidence type="ECO:0000313" key="8">
    <source>
        <dbReference type="EMBL" id="QDV24337.1"/>
    </source>
</evidence>
<evidence type="ECO:0000313" key="9">
    <source>
        <dbReference type="Proteomes" id="UP000318017"/>
    </source>
</evidence>
<keyword evidence="5 6" id="KW-0472">Membrane</keyword>
<evidence type="ECO:0000256" key="4">
    <source>
        <dbReference type="ARBA" id="ARBA00022989"/>
    </source>
</evidence>
<keyword evidence="4 6" id="KW-1133">Transmembrane helix</keyword>
<dbReference type="EMBL" id="CP036298">
    <property type="protein sequence ID" value="QDV24337.1"/>
    <property type="molecule type" value="Genomic_DNA"/>
</dbReference>
<feature type="transmembrane region" description="Helical" evidence="6">
    <location>
        <begin position="743"/>
        <end position="767"/>
    </location>
</feature>
<keyword evidence="3 6" id="KW-0812">Transmembrane</keyword>
<dbReference type="AlphaFoldDB" id="A0A518G6X0"/>
<evidence type="ECO:0000256" key="6">
    <source>
        <dbReference type="SAM" id="Phobius"/>
    </source>
</evidence>
<dbReference type="InterPro" id="IPR000731">
    <property type="entry name" value="SSD"/>
</dbReference>
<feature type="transmembrane region" description="Helical" evidence="6">
    <location>
        <begin position="330"/>
        <end position="351"/>
    </location>
</feature>
<dbReference type="OrthoDB" id="9794724at2"/>
<feature type="transmembrane region" description="Helical" evidence="6">
    <location>
        <begin position="20"/>
        <end position="36"/>
    </location>
</feature>
<feature type="transmembrane region" description="Helical" evidence="6">
    <location>
        <begin position="603"/>
        <end position="625"/>
    </location>
</feature>
<organism evidence="8 9">
    <name type="scientific">Aureliella helgolandensis</name>
    <dbReference type="NCBI Taxonomy" id="2527968"/>
    <lineage>
        <taxon>Bacteria</taxon>
        <taxon>Pseudomonadati</taxon>
        <taxon>Planctomycetota</taxon>
        <taxon>Planctomycetia</taxon>
        <taxon>Pirellulales</taxon>
        <taxon>Pirellulaceae</taxon>
        <taxon>Aureliella</taxon>
    </lineage>
</organism>
<sequence length="785" mass="85776">MTNRTFENLSHWSLRHRRSVWLLVGVISIVAGLGFWDPDWPHRLLAQFSATQEQAATDEAEQSSGRVFSDPASNVRPLSLSSADTVLVVESDDFFNEATTSALRHVVDKLEALDQVSSVLWMDRVPMLNIFGLPEPLLPRANGSEQRFASAKAKALTHPLVVGQLLSDDAQTLLMLINLNPYFVLEDADATTVLTATARAAAEEFPGTDLSFRATGRKPTTIAAVSAHESNQLKYQIIGNGMIVLMALILFRGVRAVVIVALAPLMGVFWTMGCIRYLGYFENPLIDVILPILVSLVALTDGVHLMVQIRKLRATGLSPNAAAQRGLSQVGMACLLTSLTTAIGFGSLMLADSKWVQQFGLCSTIGVVFSFLSVITIIPLACSTWLGRGIDAGHSTNLIDRHLGRIGSVITWVLGHRTAISVGGIVTTALLVAMCMTLKPDQRQSDGLPQSAEATQAMLHVDQAFGGLEFANVDIRWDEQTPRDSSAVLEVVIAVDDLLAQDPLIGHPLSIRNLIDFQPGSGPPRERMSLLELLPPPLKRAFFIPEERFTLITFRVQDLGIAAYGPVFERIEKGLAQIQEQHPSFHLELSGGAIWRWHNLYQIVVDLATSLGTASLIILIVLAVVYRSIRIGLISIIPNLFPLAFTGAYLAMMGYNLEIVMVCNFTICLGIAVDDTIHFLTRYQEEQTRLTREHRDTQSPTKINDQAIKNAFTGVGTALIMTTSVLVAGFAVVTFSDSRDHQIFATMGALTIAAALFCDLVFLPALLSYFRPGNASKPFAVKKMH</sequence>
<dbReference type="RefSeq" id="WP_145077903.1">
    <property type="nucleotide sequence ID" value="NZ_CP036298.1"/>
</dbReference>
<dbReference type="Gene3D" id="1.20.1640.10">
    <property type="entry name" value="Multidrug efflux transporter AcrB transmembrane domain"/>
    <property type="match status" value="2"/>
</dbReference>
<dbReference type="Pfam" id="PF03176">
    <property type="entry name" value="MMPL"/>
    <property type="match status" value="2"/>
</dbReference>
<feature type="domain" description="SSD" evidence="7">
    <location>
        <begin position="667"/>
        <end position="769"/>
    </location>
</feature>
<feature type="transmembrane region" description="Helical" evidence="6">
    <location>
        <begin position="285"/>
        <end position="309"/>
    </location>
</feature>
<feature type="transmembrane region" description="Helical" evidence="6">
    <location>
        <begin position="631"/>
        <end position="651"/>
    </location>
</feature>
<dbReference type="KEGG" id="ahel:Q31a_26530"/>
<dbReference type="InterPro" id="IPR050545">
    <property type="entry name" value="Mycobact_MmpL"/>
</dbReference>
<dbReference type="SUPFAM" id="SSF82866">
    <property type="entry name" value="Multidrug efflux transporter AcrB transmembrane domain"/>
    <property type="match status" value="2"/>
</dbReference>
<keyword evidence="9" id="KW-1185">Reference proteome</keyword>
<evidence type="ECO:0000256" key="2">
    <source>
        <dbReference type="ARBA" id="ARBA00022475"/>
    </source>
</evidence>
<gene>
    <name evidence="8" type="ORF">Q31a_26530</name>
</gene>
<protein>
    <submittedName>
        <fullName evidence="8">Multidrug efflux system subunit MdtC</fullName>
    </submittedName>
</protein>
<feature type="domain" description="SSD" evidence="7">
    <location>
        <begin position="262"/>
        <end position="384"/>
    </location>
</feature>
<evidence type="ECO:0000259" key="7">
    <source>
        <dbReference type="PROSITE" id="PS50156"/>
    </source>
</evidence>
<feature type="transmembrane region" description="Helical" evidence="6">
    <location>
        <begin position="233"/>
        <end position="251"/>
    </location>
</feature>
<dbReference type="PANTHER" id="PTHR33406:SF12">
    <property type="entry name" value="BLR2997 PROTEIN"/>
    <property type="match status" value="1"/>
</dbReference>
<name>A0A518G6X0_9BACT</name>
<proteinExistence type="predicted"/>
<dbReference type="InterPro" id="IPR004869">
    <property type="entry name" value="MMPL_dom"/>
</dbReference>
<evidence type="ECO:0000256" key="5">
    <source>
        <dbReference type="ARBA" id="ARBA00023136"/>
    </source>
</evidence>
<evidence type="ECO:0000256" key="3">
    <source>
        <dbReference type="ARBA" id="ARBA00022692"/>
    </source>
</evidence>
<dbReference type="PROSITE" id="PS50156">
    <property type="entry name" value="SSD"/>
    <property type="match status" value="2"/>
</dbReference>
<dbReference type="PANTHER" id="PTHR33406">
    <property type="entry name" value="MEMBRANE PROTEIN MJ1562-RELATED"/>
    <property type="match status" value="1"/>
</dbReference>
<comment type="subcellular location">
    <subcellularLocation>
        <location evidence="1">Cell membrane</location>
        <topology evidence="1">Multi-pass membrane protein</topology>
    </subcellularLocation>
</comment>
<dbReference type="Proteomes" id="UP000318017">
    <property type="component" value="Chromosome"/>
</dbReference>
<feature type="transmembrane region" description="Helical" evidence="6">
    <location>
        <begin position="363"/>
        <end position="386"/>
    </location>
</feature>
<keyword evidence="2" id="KW-1003">Cell membrane</keyword>
<feature type="transmembrane region" description="Helical" evidence="6">
    <location>
        <begin position="258"/>
        <end position="279"/>
    </location>
</feature>
<accession>A0A518G6X0</accession>
<evidence type="ECO:0000256" key="1">
    <source>
        <dbReference type="ARBA" id="ARBA00004651"/>
    </source>
</evidence>
<reference evidence="8 9" key="1">
    <citation type="submission" date="2019-02" db="EMBL/GenBank/DDBJ databases">
        <title>Deep-cultivation of Planctomycetes and their phenomic and genomic characterization uncovers novel biology.</title>
        <authorList>
            <person name="Wiegand S."/>
            <person name="Jogler M."/>
            <person name="Boedeker C."/>
            <person name="Pinto D."/>
            <person name="Vollmers J."/>
            <person name="Rivas-Marin E."/>
            <person name="Kohn T."/>
            <person name="Peeters S.H."/>
            <person name="Heuer A."/>
            <person name="Rast P."/>
            <person name="Oberbeckmann S."/>
            <person name="Bunk B."/>
            <person name="Jeske O."/>
            <person name="Meyerdierks A."/>
            <person name="Storesund J.E."/>
            <person name="Kallscheuer N."/>
            <person name="Luecker S."/>
            <person name="Lage O.M."/>
            <person name="Pohl T."/>
            <person name="Merkel B.J."/>
            <person name="Hornburger P."/>
            <person name="Mueller R.-W."/>
            <person name="Bruemmer F."/>
            <person name="Labrenz M."/>
            <person name="Spormann A.M."/>
            <person name="Op den Camp H."/>
            <person name="Overmann J."/>
            <person name="Amann R."/>
            <person name="Jetten M.S.M."/>
            <person name="Mascher T."/>
            <person name="Medema M.H."/>
            <person name="Devos D.P."/>
            <person name="Kaster A.-K."/>
            <person name="Ovreas L."/>
            <person name="Rohde M."/>
            <person name="Galperin M.Y."/>
            <person name="Jogler C."/>
        </authorList>
    </citation>
    <scope>NUCLEOTIDE SEQUENCE [LARGE SCALE GENOMIC DNA]</scope>
    <source>
        <strain evidence="8 9">Q31a</strain>
    </source>
</reference>